<evidence type="ECO:0000256" key="1">
    <source>
        <dbReference type="ARBA" id="ARBA00004141"/>
    </source>
</evidence>
<evidence type="ECO:0000256" key="5">
    <source>
        <dbReference type="ARBA" id="ARBA00022989"/>
    </source>
</evidence>
<comment type="subcellular location">
    <subcellularLocation>
        <location evidence="1">Membrane</location>
        <topology evidence="1">Multi-pass membrane protein</topology>
    </subcellularLocation>
</comment>
<feature type="transmembrane region" description="Helical" evidence="8">
    <location>
        <begin position="1087"/>
        <end position="1107"/>
    </location>
</feature>
<evidence type="ECO:0000256" key="2">
    <source>
        <dbReference type="ARBA" id="ARBA00012543"/>
    </source>
</evidence>
<feature type="compositionally biased region" description="Low complexity" evidence="7">
    <location>
        <begin position="1313"/>
        <end position="1324"/>
    </location>
</feature>
<feature type="transmembrane region" description="Helical" evidence="8">
    <location>
        <begin position="315"/>
        <end position="339"/>
    </location>
</feature>
<evidence type="ECO:0000313" key="9">
    <source>
        <dbReference type="EMBL" id="KAG2235277.1"/>
    </source>
</evidence>
<organism evidence="9 10">
    <name type="scientific">Thamnidium elegans</name>
    <dbReference type="NCBI Taxonomy" id="101142"/>
    <lineage>
        <taxon>Eukaryota</taxon>
        <taxon>Fungi</taxon>
        <taxon>Fungi incertae sedis</taxon>
        <taxon>Mucoromycota</taxon>
        <taxon>Mucoromycotina</taxon>
        <taxon>Mucoromycetes</taxon>
        <taxon>Mucorales</taxon>
        <taxon>Mucorineae</taxon>
        <taxon>Mucoraceae</taxon>
        <taxon>Thamnidium</taxon>
    </lineage>
</organism>
<reference evidence="9" key="1">
    <citation type="submission" date="2021-01" db="EMBL/GenBank/DDBJ databases">
        <title>Metabolic potential, ecology and presence of endohyphal bacteria is reflected in genomic diversity of Mucoromycotina.</title>
        <authorList>
            <person name="Muszewska A."/>
            <person name="Okrasinska A."/>
            <person name="Steczkiewicz K."/>
            <person name="Drgas O."/>
            <person name="Orlowska M."/>
            <person name="Perlinska-Lenart U."/>
            <person name="Aleksandrzak-Piekarczyk T."/>
            <person name="Szatraj K."/>
            <person name="Zielenkiewicz U."/>
            <person name="Pilsyk S."/>
            <person name="Malc E."/>
            <person name="Mieczkowski P."/>
            <person name="Kruszewska J.S."/>
            <person name="Biernat P."/>
            <person name="Pawlowska J."/>
        </authorList>
    </citation>
    <scope>NUCLEOTIDE SEQUENCE</scope>
    <source>
        <strain evidence="9">WA0000018081</strain>
    </source>
</reference>
<protein>
    <recommendedName>
        <fullName evidence="2">chitin synthase</fullName>
        <ecNumber evidence="2">2.4.1.16</ecNumber>
    </recommendedName>
</protein>
<dbReference type="CDD" id="cd20557">
    <property type="entry name" value="CYCLIN_ScPCL1-like"/>
    <property type="match status" value="1"/>
</dbReference>
<gene>
    <name evidence="9" type="ORF">INT48_007908</name>
</gene>
<dbReference type="GO" id="GO:0019901">
    <property type="term" value="F:protein kinase binding"/>
    <property type="evidence" value="ECO:0007669"/>
    <property type="project" value="InterPro"/>
</dbReference>
<dbReference type="GO" id="GO:0016020">
    <property type="term" value="C:membrane"/>
    <property type="evidence" value="ECO:0007669"/>
    <property type="project" value="UniProtKB-SubCell"/>
</dbReference>
<dbReference type="InterPro" id="IPR013922">
    <property type="entry name" value="Cyclin_PHO80-like"/>
</dbReference>
<dbReference type="Pfam" id="PF03142">
    <property type="entry name" value="Chitin_synth_2"/>
    <property type="match status" value="2"/>
</dbReference>
<dbReference type="PANTHER" id="PTHR22914:SF41">
    <property type="entry name" value="CHITIN SYNTHASE 7"/>
    <property type="match status" value="1"/>
</dbReference>
<name>A0A8H7SU47_9FUNG</name>
<keyword evidence="3" id="KW-0808">Transferase</keyword>
<accession>A0A8H7SU47</accession>
<dbReference type="PANTHER" id="PTHR22914">
    <property type="entry name" value="CHITIN SYNTHASE"/>
    <property type="match status" value="1"/>
</dbReference>
<keyword evidence="6 8" id="KW-0472">Membrane</keyword>
<keyword evidence="3" id="KW-0328">Glycosyltransferase</keyword>
<keyword evidence="10" id="KW-1185">Reference proteome</keyword>
<dbReference type="InterPro" id="IPR029044">
    <property type="entry name" value="Nucleotide-diphossugar_trans"/>
</dbReference>
<evidence type="ECO:0000256" key="8">
    <source>
        <dbReference type="SAM" id="Phobius"/>
    </source>
</evidence>
<comment type="caution">
    <text evidence="9">The sequence shown here is derived from an EMBL/GenBank/DDBJ whole genome shotgun (WGS) entry which is preliminary data.</text>
</comment>
<feature type="compositionally biased region" description="Low complexity" evidence="7">
    <location>
        <begin position="1266"/>
        <end position="1283"/>
    </location>
</feature>
<feature type="transmembrane region" description="Helical" evidence="8">
    <location>
        <begin position="1059"/>
        <end position="1081"/>
    </location>
</feature>
<evidence type="ECO:0000256" key="6">
    <source>
        <dbReference type="ARBA" id="ARBA00023136"/>
    </source>
</evidence>
<dbReference type="GO" id="GO:0004100">
    <property type="term" value="F:chitin synthase activity"/>
    <property type="evidence" value="ECO:0007669"/>
    <property type="project" value="UniProtKB-EC"/>
</dbReference>
<dbReference type="Gene3D" id="3.90.550.10">
    <property type="entry name" value="Spore Coat Polysaccharide Biosynthesis Protein SpsA, Chain A"/>
    <property type="match status" value="1"/>
</dbReference>
<dbReference type="EC" id="2.4.1.16" evidence="2"/>
<dbReference type="GO" id="GO:0006031">
    <property type="term" value="P:chitin biosynthetic process"/>
    <property type="evidence" value="ECO:0007669"/>
    <property type="project" value="TreeGrafter"/>
</dbReference>
<dbReference type="GO" id="GO:0030428">
    <property type="term" value="C:cell septum"/>
    <property type="evidence" value="ECO:0007669"/>
    <property type="project" value="TreeGrafter"/>
</dbReference>
<evidence type="ECO:0000256" key="3">
    <source>
        <dbReference type="ARBA" id="ARBA00022676"/>
    </source>
</evidence>
<feature type="compositionally biased region" description="Polar residues" evidence="7">
    <location>
        <begin position="1332"/>
        <end position="1342"/>
    </location>
</feature>
<evidence type="ECO:0000256" key="4">
    <source>
        <dbReference type="ARBA" id="ARBA00022692"/>
    </source>
</evidence>
<evidence type="ECO:0000313" key="10">
    <source>
        <dbReference type="Proteomes" id="UP000613177"/>
    </source>
</evidence>
<feature type="region of interest" description="Disordered" evidence="7">
    <location>
        <begin position="1330"/>
        <end position="1349"/>
    </location>
</feature>
<sequence length="1427" mass="164148">MTSLLSIQYVTSLPEVVHSEKELFKLRNILPQKKTTIQPPLNNNRLAYVDALVDANALVIESIWKIPKSNNTAAVVPLRTFIQEVLKRSRTTYSTLQTALFYLFRSRPEIKLHMTRMQQQSTQWEDAYVSCGRRMFLASLVVASKFVQDKTYRNSAWAKIAGLPVAEINAAERIFLNIIDYRLYISQPTFEKWHHLLHLHVEAKTLNQPNNLQDFSNLAFAPIELYHTPTPSFHYNYIHKPTHCISPTTPTSSPPRNSNHGWTIKMKVDLNKHPSCRRIIWVGYTKICTFLIPDKLLVYLSLTTQARRIAWREKLTLFMSYAVVCSLFCFWLEFITALFCDPPRTYDYETIYSNNSQQSTINGQVVDWHELGNLTQMTSSVNQYPAMDLSPMFPSFMQLQRPKNQLHYNNYIIDDCIQRSNRSAEADNWLLHKLTQDSGYQYKNEQLVSCPIPGKRNITGAPCFYSLLSRHEFNKYPKKGFVKYNADRISTNFTSLPYHDMSSQAFVVLDNTVLDVTDYLTSATNIVKVAKGSHSRAFALDRMFLPLDISILLFTNMGLDITPYFHNGDIKSGNEYTSCLKELFFHGVLASNEDEGCDQRNLALWVTMGCFLFYFLLKVNLSNLSRLHCVQRLFKSSKRPSRQFTLSCSNRYLPPFVLFFIPCYAESSETIKQTLDSLARTSYPDNRKLLFFVCDGLGKSRSDGGKETYACILESLGYSSTKDPELRSYVSLGQGARRINHVKVYAGFYESGRNRVPFLMVVKVGSIFESGQRVPGNRGKRDSMVMVLSFLERCMNLSHNRISPLEFELFNQCYNLLGIDPRCLKYMLVTDADTQVQDDVIVRLISRLEADPNLLAVNGYIRPANPEENIVTMLQIFPLYTTFYSGLAYEACLGCVATINGGFIMYRLWNDTNTNYQSNNYNLNQLSSHQLNKWPKKKKSRQDTAQFSLTPNQEIEPVCIQPTVLRGFATPIANTMHMENVLLLGEDQYLSTVLLKSHPNHRIGFEPEAIAYTTIPSNFFALQALQLRNIRSTFHALVEFQYIATHLGFRYWITSFTKLLDMVLSMPIIVYLYGVYIRYFIYGFQVYATIASAFTGLIILHILYFLVRRQFKYIFWFIIYGLFSVPLFNIYFPVLSIWFSDDGYRWYDVWPTKSEGYHSRLHGIVPDKDETKIQQQEEVVRMRLVDFEVLEAERQARREKEQVELLDAKFNGFTGYVGSHTSKPSWSSTNDLIPTPPLAQTREGYKLNKTHSRFASEDDARFLLSNRSSTPRTNSINSNNSIPHNPFASMLDDPFDDIYSPPHFNNTTQHKPTQSQSSYFSQTSTDFGYPNTMFNPHHTNIPTSRSRSYSTSSVLNTDFYNRTEPVIKDTDSVISLSNSVISLERDAPSPPLPEPQISLGGRRRLQVHPVDEGRSAPVHSRIVFQHP</sequence>
<dbReference type="Proteomes" id="UP000613177">
    <property type="component" value="Unassembled WGS sequence"/>
</dbReference>
<dbReference type="Gene3D" id="1.10.472.10">
    <property type="entry name" value="Cyclin-like"/>
    <property type="match status" value="1"/>
</dbReference>
<keyword evidence="5 8" id="KW-1133">Transmembrane helix</keyword>
<feature type="region of interest" description="Disordered" evidence="7">
    <location>
        <begin position="1300"/>
        <end position="1324"/>
    </location>
</feature>
<dbReference type="EMBL" id="JAEPRE010000035">
    <property type="protein sequence ID" value="KAG2235277.1"/>
    <property type="molecule type" value="Genomic_DNA"/>
</dbReference>
<dbReference type="Pfam" id="PF08613">
    <property type="entry name" value="Cyclin"/>
    <property type="match status" value="1"/>
</dbReference>
<feature type="region of interest" description="Disordered" evidence="7">
    <location>
        <begin position="1266"/>
        <end position="1287"/>
    </location>
</feature>
<feature type="transmembrane region" description="Helical" evidence="8">
    <location>
        <begin position="1114"/>
        <end position="1139"/>
    </location>
</feature>
<dbReference type="InterPro" id="IPR004835">
    <property type="entry name" value="Chitin_synth"/>
</dbReference>
<keyword evidence="4 8" id="KW-0812">Transmembrane</keyword>
<dbReference type="SUPFAM" id="SSF53448">
    <property type="entry name" value="Nucleotide-diphospho-sugar transferases"/>
    <property type="match status" value="2"/>
</dbReference>
<proteinExistence type="predicted"/>
<evidence type="ECO:0000256" key="7">
    <source>
        <dbReference type="SAM" id="MobiDB-lite"/>
    </source>
</evidence>
<dbReference type="GO" id="GO:0071944">
    <property type="term" value="C:cell periphery"/>
    <property type="evidence" value="ECO:0007669"/>
    <property type="project" value="TreeGrafter"/>
</dbReference>
<feature type="compositionally biased region" description="Polar residues" evidence="7">
    <location>
        <begin position="1303"/>
        <end position="1312"/>
    </location>
</feature>